<dbReference type="AlphaFoldDB" id="A0A9P5P8S5"/>
<evidence type="ECO:0000313" key="9">
    <source>
        <dbReference type="Proteomes" id="UP000772434"/>
    </source>
</evidence>
<dbReference type="InterPro" id="IPR001338">
    <property type="entry name" value="Class_I_Hydrophobin"/>
</dbReference>
<dbReference type="GO" id="GO:0005199">
    <property type="term" value="F:structural constituent of cell wall"/>
    <property type="evidence" value="ECO:0007669"/>
    <property type="project" value="InterPro"/>
</dbReference>
<comment type="subcellular location">
    <subcellularLocation>
        <location evidence="1 7">Secreted</location>
        <location evidence="1 7">Cell wall</location>
    </subcellularLocation>
</comment>
<dbReference type="SMART" id="SM00075">
    <property type="entry name" value="HYDRO"/>
    <property type="match status" value="1"/>
</dbReference>
<organism evidence="8 9">
    <name type="scientific">Rhodocollybia butyracea</name>
    <dbReference type="NCBI Taxonomy" id="206335"/>
    <lineage>
        <taxon>Eukaryota</taxon>
        <taxon>Fungi</taxon>
        <taxon>Dikarya</taxon>
        <taxon>Basidiomycota</taxon>
        <taxon>Agaricomycotina</taxon>
        <taxon>Agaricomycetes</taxon>
        <taxon>Agaricomycetidae</taxon>
        <taxon>Agaricales</taxon>
        <taxon>Marasmiineae</taxon>
        <taxon>Omphalotaceae</taxon>
        <taxon>Rhodocollybia</taxon>
    </lineage>
</organism>
<feature type="chain" id="PRO_5040543827" description="Hydrophobin" evidence="7">
    <location>
        <begin position="19"/>
        <end position="110"/>
    </location>
</feature>
<keyword evidence="5 7" id="KW-1015">Disulfide bond</keyword>
<evidence type="ECO:0000256" key="3">
    <source>
        <dbReference type="ARBA" id="ARBA00022512"/>
    </source>
</evidence>
<dbReference type="Proteomes" id="UP000772434">
    <property type="component" value="Unassembled WGS sequence"/>
</dbReference>
<protein>
    <recommendedName>
        <fullName evidence="7">Hydrophobin</fullName>
    </recommendedName>
</protein>
<evidence type="ECO:0000256" key="7">
    <source>
        <dbReference type="RuleBase" id="RU365009"/>
    </source>
</evidence>
<comment type="similarity">
    <text evidence="2 7">Belongs to the fungal hydrophobin family.</text>
</comment>
<keyword evidence="3 7" id="KW-0134">Cell wall</keyword>
<reference evidence="8" key="1">
    <citation type="submission" date="2020-11" db="EMBL/GenBank/DDBJ databases">
        <authorList>
            <consortium name="DOE Joint Genome Institute"/>
            <person name="Ahrendt S."/>
            <person name="Riley R."/>
            <person name="Andreopoulos W."/>
            <person name="Labutti K."/>
            <person name="Pangilinan J."/>
            <person name="Ruiz-Duenas F.J."/>
            <person name="Barrasa J.M."/>
            <person name="Sanchez-Garcia M."/>
            <person name="Camarero S."/>
            <person name="Miyauchi S."/>
            <person name="Serrano A."/>
            <person name="Linde D."/>
            <person name="Babiker R."/>
            <person name="Drula E."/>
            <person name="Ayuso-Fernandez I."/>
            <person name="Pacheco R."/>
            <person name="Padilla G."/>
            <person name="Ferreira P."/>
            <person name="Barriuso J."/>
            <person name="Kellner H."/>
            <person name="Castanera R."/>
            <person name="Alfaro M."/>
            <person name="Ramirez L."/>
            <person name="Pisabarro A.G."/>
            <person name="Kuo A."/>
            <person name="Tritt A."/>
            <person name="Lipzen A."/>
            <person name="He G."/>
            <person name="Yan M."/>
            <person name="Ng V."/>
            <person name="Cullen D."/>
            <person name="Martin F."/>
            <person name="Rosso M.-N."/>
            <person name="Henrissat B."/>
            <person name="Hibbett D."/>
            <person name="Martinez A.T."/>
            <person name="Grigoriev I.V."/>
        </authorList>
    </citation>
    <scope>NUCLEOTIDE SEQUENCE</scope>
    <source>
        <strain evidence="8">AH 40177</strain>
    </source>
</reference>
<name>A0A9P5P8S5_9AGAR</name>
<feature type="signal peptide" evidence="7">
    <location>
        <begin position="1"/>
        <end position="18"/>
    </location>
</feature>
<comment type="subunit">
    <text evidence="6">Self-assembles to form functional amyloid fibrils called rodlets. Self-assembly into fibrillar rodlets occurs spontaneously at hydrophobic:hydrophilic interfaces and the rodlets further associate laterally to form amphipathic monolayers.</text>
</comment>
<sequence>MQLKLAFVAASLTTLAGATDFPPASDCPVGPIQCCATVEDVAQAASSSTTLEVLSIIGVDISSLYGLIGLTCYPIGPYSGSCDSQALCCTGPSTIEGLVSIGCTPVTLGI</sequence>
<dbReference type="GO" id="GO:0009277">
    <property type="term" value="C:fungal-type cell wall"/>
    <property type="evidence" value="ECO:0007669"/>
    <property type="project" value="InterPro"/>
</dbReference>
<keyword evidence="7" id="KW-0732">Signal</keyword>
<keyword evidence="4 7" id="KW-0964">Secreted</keyword>
<evidence type="ECO:0000256" key="1">
    <source>
        <dbReference type="ARBA" id="ARBA00004191"/>
    </source>
</evidence>
<evidence type="ECO:0000313" key="8">
    <source>
        <dbReference type="EMBL" id="KAF9060381.1"/>
    </source>
</evidence>
<proteinExistence type="inferred from homology"/>
<dbReference type="EMBL" id="JADNRY010000246">
    <property type="protein sequence ID" value="KAF9060381.1"/>
    <property type="molecule type" value="Genomic_DNA"/>
</dbReference>
<evidence type="ECO:0000256" key="4">
    <source>
        <dbReference type="ARBA" id="ARBA00022525"/>
    </source>
</evidence>
<gene>
    <name evidence="8" type="ORF">BDP27DRAFT_1493506</name>
</gene>
<evidence type="ECO:0000256" key="6">
    <source>
        <dbReference type="ARBA" id="ARBA00093546"/>
    </source>
</evidence>
<keyword evidence="9" id="KW-1185">Reference proteome</keyword>
<dbReference type="OrthoDB" id="4225815at2759"/>
<evidence type="ECO:0000256" key="5">
    <source>
        <dbReference type="ARBA" id="ARBA00023157"/>
    </source>
</evidence>
<accession>A0A9P5P8S5</accession>
<dbReference type="CDD" id="cd23507">
    <property type="entry name" value="hydrophobin_I"/>
    <property type="match status" value="1"/>
</dbReference>
<comment type="caution">
    <text evidence="8">The sequence shown here is derived from an EMBL/GenBank/DDBJ whole genome shotgun (WGS) entry which is preliminary data.</text>
</comment>
<evidence type="ECO:0000256" key="2">
    <source>
        <dbReference type="ARBA" id="ARBA00010446"/>
    </source>
</evidence>
<dbReference type="Pfam" id="PF01185">
    <property type="entry name" value="Hydrophobin"/>
    <property type="match status" value="1"/>
</dbReference>